<keyword evidence="1" id="KW-0472">Membrane</keyword>
<keyword evidence="4" id="KW-1185">Reference proteome</keyword>
<accession>A0A5C6CHD2</accession>
<gene>
    <name evidence="3" type="ORF">Pla52o_22400</name>
</gene>
<dbReference type="AlphaFoldDB" id="A0A5C6CHD2"/>
<dbReference type="Proteomes" id="UP000316304">
    <property type="component" value="Unassembled WGS sequence"/>
</dbReference>
<dbReference type="Pfam" id="PF00092">
    <property type="entry name" value="VWA"/>
    <property type="match status" value="1"/>
</dbReference>
<dbReference type="Gene3D" id="3.40.50.410">
    <property type="entry name" value="von Willebrand factor, type A domain"/>
    <property type="match status" value="1"/>
</dbReference>
<reference evidence="3 4" key="1">
    <citation type="submission" date="2019-02" db="EMBL/GenBank/DDBJ databases">
        <title>Deep-cultivation of Planctomycetes and their phenomic and genomic characterization uncovers novel biology.</title>
        <authorList>
            <person name="Wiegand S."/>
            <person name="Jogler M."/>
            <person name="Boedeker C."/>
            <person name="Pinto D."/>
            <person name="Vollmers J."/>
            <person name="Rivas-Marin E."/>
            <person name="Kohn T."/>
            <person name="Peeters S.H."/>
            <person name="Heuer A."/>
            <person name="Rast P."/>
            <person name="Oberbeckmann S."/>
            <person name="Bunk B."/>
            <person name="Jeske O."/>
            <person name="Meyerdierks A."/>
            <person name="Storesund J.E."/>
            <person name="Kallscheuer N."/>
            <person name="Luecker S."/>
            <person name="Lage O.M."/>
            <person name="Pohl T."/>
            <person name="Merkel B.J."/>
            <person name="Hornburger P."/>
            <person name="Mueller R.-W."/>
            <person name="Bruemmer F."/>
            <person name="Labrenz M."/>
            <person name="Spormann A.M."/>
            <person name="Op Den Camp H."/>
            <person name="Overmann J."/>
            <person name="Amann R."/>
            <person name="Jetten M.S.M."/>
            <person name="Mascher T."/>
            <person name="Medema M.H."/>
            <person name="Devos D.P."/>
            <person name="Kaster A.-K."/>
            <person name="Ovreas L."/>
            <person name="Rohde M."/>
            <person name="Galperin M.Y."/>
            <person name="Jogler C."/>
        </authorList>
    </citation>
    <scope>NUCLEOTIDE SEQUENCE [LARGE SCALE GENOMIC DNA]</scope>
    <source>
        <strain evidence="3 4">Pla52o</strain>
    </source>
</reference>
<sequence>MPRSQLFSPLDTADAPVSLKSQRHRRLVSLLTSAGLHTLLLLALALFVFPTMVRRTQVLKFVVGESDTYSLTTIDVTPRWDAIGSDLTDEPIVIPESEVPPELDASLFELSGAIDDPSRSSSNVSAVAYVVPKNIGESLSASNSVEGAVDRITSELEGKFEKGDLLVVWLLDASHSLVDDRKRVAVRLAPFYESIVNRHSGAKFEVRSAVVSYGSAMRERVAPTEFGKKIVSAVEDLPIDRTGDENVFSSVAKCAKVYRSSWPDRQIAIVIWTDESGDDIEHLENAIAVCREQQVSVSVVGPSSVLGADTGLHAYVDRKTQAVYQLPVRRGPETAMPERLELGYWYLTRLNSPVQGGPRSLPMWLGGQDLRGILCGFSPYAMTRLSIQTGGSYTIFDRQEERGPFDPEVMARYMPSYGSLAEYESEVQSNPLRRSIMRAVGELKGKNVDEPTTMLFIKRTGSRVFDFTRYYYTPSEFRSKLSSSRGRLKAQATRSSKFVDAALMHLTDGGDLDLGLEELYEHENSPRWRAWYDLTRGRLLATSVRLEEYRLAIDSMISPDGLAPSTNHVMLRASSELRSNETFQKRGDEAERLLRRCVRENQGTPWETLAQRELDFALGVGVRQMSLTQQPMGPASRSPSLPRF</sequence>
<dbReference type="SUPFAM" id="SSF53300">
    <property type="entry name" value="vWA-like"/>
    <property type="match status" value="1"/>
</dbReference>
<dbReference type="InterPro" id="IPR036465">
    <property type="entry name" value="vWFA_dom_sf"/>
</dbReference>
<dbReference type="CDD" id="cd00198">
    <property type="entry name" value="vWFA"/>
    <property type="match status" value="1"/>
</dbReference>
<comment type="caution">
    <text evidence="3">The sequence shown here is derived from an EMBL/GenBank/DDBJ whole genome shotgun (WGS) entry which is preliminary data.</text>
</comment>
<feature type="domain" description="VWFA" evidence="2">
    <location>
        <begin position="166"/>
        <end position="301"/>
    </location>
</feature>
<evidence type="ECO:0000259" key="2">
    <source>
        <dbReference type="PROSITE" id="PS50234"/>
    </source>
</evidence>
<proteinExistence type="predicted"/>
<evidence type="ECO:0000313" key="4">
    <source>
        <dbReference type="Proteomes" id="UP000316304"/>
    </source>
</evidence>
<protein>
    <recommendedName>
        <fullName evidence="2">VWFA domain-containing protein</fullName>
    </recommendedName>
</protein>
<organism evidence="3 4">
    <name type="scientific">Novipirellula galeiformis</name>
    <dbReference type="NCBI Taxonomy" id="2528004"/>
    <lineage>
        <taxon>Bacteria</taxon>
        <taxon>Pseudomonadati</taxon>
        <taxon>Planctomycetota</taxon>
        <taxon>Planctomycetia</taxon>
        <taxon>Pirellulales</taxon>
        <taxon>Pirellulaceae</taxon>
        <taxon>Novipirellula</taxon>
    </lineage>
</organism>
<dbReference type="PROSITE" id="PS50234">
    <property type="entry name" value="VWFA"/>
    <property type="match status" value="1"/>
</dbReference>
<dbReference type="OrthoDB" id="239512at2"/>
<keyword evidence="1" id="KW-1133">Transmembrane helix</keyword>
<feature type="transmembrane region" description="Helical" evidence="1">
    <location>
        <begin position="27"/>
        <end position="49"/>
    </location>
</feature>
<keyword evidence="1" id="KW-0812">Transmembrane</keyword>
<evidence type="ECO:0000313" key="3">
    <source>
        <dbReference type="EMBL" id="TWU24313.1"/>
    </source>
</evidence>
<name>A0A5C6CHD2_9BACT</name>
<evidence type="ECO:0000256" key="1">
    <source>
        <dbReference type="SAM" id="Phobius"/>
    </source>
</evidence>
<dbReference type="InterPro" id="IPR002035">
    <property type="entry name" value="VWF_A"/>
</dbReference>
<dbReference type="EMBL" id="SJPT01000003">
    <property type="protein sequence ID" value="TWU24313.1"/>
    <property type="molecule type" value="Genomic_DNA"/>
</dbReference>